<protein>
    <submittedName>
        <fullName evidence="3">Uncharacterized protein</fullName>
    </submittedName>
</protein>
<keyword evidence="4" id="KW-1185">Reference proteome</keyword>
<feature type="region of interest" description="Disordered" evidence="2">
    <location>
        <begin position="222"/>
        <end position="318"/>
    </location>
</feature>
<evidence type="ECO:0000313" key="4">
    <source>
        <dbReference type="Proteomes" id="UP000224006"/>
    </source>
</evidence>
<gene>
    <name evidence="3" type="ORF">BESB_013290</name>
</gene>
<feature type="compositionally biased region" description="Basic and acidic residues" evidence="2">
    <location>
        <begin position="237"/>
        <end position="248"/>
    </location>
</feature>
<accession>A0A2A9MAS4</accession>
<evidence type="ECO:0000313" key="3">
    <source>
        <dbReference type="EMBL" id="PFH32717.1"/>
    </source>
</evidence>
<comment type="caution">
    <text evidence="3">The sequence shown here is derived from an EMBL/GenBank/DDBJ whole genome shotgun (WGS) entry which is preliminary data.</text>
</comment>
<dbReference type="RefSeq" id="XP_029216726.1">
    <property type="nucleotide sequence ID" value="XM_029360059.1"/>
</dbReference>
<dbReference type="AlphaFoldDB" id="A0A2A9MAS4"/>
<organism evidence="3 4">
    <name type="scientific">Besnoitia besnoiti</name>
    <name type="common">Apicomplexan protozoan</name>
    <dbReference type="NCBI Taxonomy" id="94643"/>
    <lineage>
        <taxon>Eukaryota</taxon>
        <taxon>Sar</taxon>
        <taxon>Alveolata</taxon>
        <taxon>Apicomplexa</taxon>
        <taxon>Conoidasida</taxon>
        <taxon>Coccidia</taxon>
        <taxon>Eucoccidiorida</taxon>
        <taxon>Eimeriorina</taxon>
        <taxon>Sarcocystidae</taxon>
        <taxon>Besnoitia</taxon>
    </lineage>
</organism>
<proteinExistence type="predicted"/>
<keyword evidence="1" id="KW-0175">Coiled coil</keyword>
<feature type="compositionally biased region" description="Basic residues" evidence="2">
    <location>
        <begin position="281"/>
        <end position="291"/>
    </location>
</feature>
<dbReference type="KEGG" id="bbes:BESB_013290"/>
<dbReference type="EMBL" id="NWUJ01000010">
    <property type="protein sequence ID" value="PFH32717.1"/>
    <property type="molecule type" value="Genomic_DNA"/>
</dbReference>
<dbReference type="OrthoDB" id="332612at2759"/>
<sequence>MAMSRGLPISAATLLDAMWKGQGLETRSSELNQKKLGRVLADVRMRGAVAAQQQYVALQSQYAVAYNQYLAAQETLKPHREAAEKLLGQVDDQLRRAMEQAAKYRLQNEQKKMTQQAQEQDEFIATSAHPKYAAIMQGLNETHRSWVDKIVFPFFLLQWQLEEAENALWVKHSAITIAQEVNALWLYEGQAVQMQLEAMKDEEQHEALKAEAHERFLQHRLQEIRAKNKDRKKKLRAERYKDRHHDHSPSGSPPRSRGKESSVSQTRSSATVTMGCVPRRERTKSRTRCRRSSSATTETARPRSSANAKSKVNAAEWL</sequence>
<feature type="compositionally biased region" description="Polar residues" evidence="2">
    <location>
        <begin position="261"/>
        <end position="272"/>
    </location>
</feature>
<reference evidence="3 4" key="1">
    <citation type="submission" date="2017-09" db="EMBL/GenBank/DDBJ databases">
        <title>Genome sequencing of Besnoitia besnoiti strain Bb-Ger1.</title>
        <authorList>
            <person name="Schares G."/>
            <person name="Venepally P."/>
            <person name="Lorenzi H.A."/>
        </authorList>
    </citation>
    <scope>NUCLEOTIDE SEQUENCE [LARGE SCALE GENOMIC DNA]</scope>
    <source>
        <strain evidence="3 4">Bb-Ger1</strain>
    </source>
</reference>
<name>A0A2A9MAS4_BESBE</name>
<feature type="coiled-coil region" evidence="1">
    <location>
        <begin position="80"/>
        <end position="114"/>
    </location>
</feature>
<dbReference type="GeneID" id="40306391"/>
<evidence type="ECO:0000256" key="2">
    <source>
        <dbReference type="SAM" id="MobiDB-lite"/>
    </source>
</evidence>
<evidence type="ECO:0000256" key="1">
    <source>
        <dbReference type="SAM" id="Coils"/>
    </source>
</evidence>
<dbReference type="VEuPathDB" id="ToxoDB:BESB_013290"/>
<feature type="compositionally biased region" description="Low complexity" evidence="2">
    <location>
        <begin position="292"/>
        <end position="318"/>
    </location>
</feature>
<dbReference type="Proteomes" id="UP000224006">
    <property type="component" value="Chromosome IX"/>
</dbReference>